<organism evidence="3 4">
    <name type="scientific">Luteibacter jiangsuensis</name>
    <dbReference type="NCBI Taxonomy" id="637577"/>
    <lineage>
        <taxon>Bacteria</taxon>
        <taxon>Pseudomonadati</taxon>
        <taxon>Pseudomonadota</taxon>
        <taxon>Gammaproteobacteria</taxon>
        <taxon>Lysobacterales</taxon>
        <taxon>Rhodanobacteraceae</taxon>
        <taxon>Luteibacter</taxon>
    </lineage>
</organism>
<evidence type="ECO:0000256" key="1">
    <source>
        <dbReference type="SAM" id="Phobius"/>
    </source>
</evidence>
<comment type="caution">
    <text evidence="3">The sequence shown here is derived from an EMBL/GenBank/DDBJ whole genome shotgun (WGS) entry which is preliminary data.</text>
</comment>
<dbReference type="EMBL" id="JAUSSK010000002">
    <property type="protein sequence ID" value="MDQ0009174.1"/>
    <property type="molecule type" value="Genomic_DNA"/>
</dbReference>
<evidence type="ECO:0000313" key="3">
    <source>
        <dbReference type="EMBL" id="MDQ0009174.1"/>
    </source>
</evidence>
<dbReference type="Proteomes" id="UP001237737">
    <property type="component" value="Unassembled WGS sequence"/>
</dbReference>
<protein>
    <submittedName>
        <fullName evidence="3">Pimeloyl-ACP methyl ester carboxylesterase</fullName>
    </submittedName>
</protein>
<keyword evidence="4" id="KW-1185">Reference proteome</keyword>
<keyword evidence="1" id="KW-0472">Membrane</keyword>
<dbReference type="Pfam" id="PF08386">
    <property type="entry name" value="Abhydrolase_4"/>
    <property type="match status" value="1"/>
</dbReference>
<dbReference type="SUPFAM" id="SSF53474">
    <property type="entry name" value="alpha/beta-Hydrolases"/>
    <property type="match status" value="1"/>
</dbReference>
<dbReference type="RefSeq" id="WP_306848440.1">
    <property type="nucleotide sequence ID" value="NZ_JAUSSK010000002.1"/>
</dbReference>
<dbReference type="InterPro" id="IPR013595">
    <property type="entry name" value="Pept_S33_TAP-like_C"/>
</dbReference>
<proteinExistence type="predicted"/>
<evidence type="ECO:0000259" key="2">
    <source>
        <dbReference type="Pfam" id="PF08386"/>
    </source>
</evidence>
<name>A0ABT9SXA8_9GAMM</name>
<keyword evidence="1" id="KW-0812">Transmembrane</keyword>
<sequence>MKERHRISRRTVAYRVCVILCTALAPAIGIAQVPPVQPSVAPITWRPCTPDLVSERWIDVLGARLECGSMLATPDDDVTGKVRFTVGLVRFKAGQSEQREGAIFFNFGGPGANPLDFLPPTAYLWASRSIDHSLDGDKRRLADRFDLVAVIPRGLRGGTRFACGPYPEFLAGYDPAVSLADWNWVGFVRTARAYAGTCGEHPLHPQVGTLQHVVDMEHARRALNEPVMHFVGTSYGSWVGAFYASMYPQYSGRIVLDSVMNYAGTFEQQVTDFPAERQALFARNALRPALARPGVYGIGSDPRVAMSRFRDMPYRALWAWPLAINTPHQLAAALTLADWIRADMEISSDRLMARLRNHVFSPDTGANDAIKEAAAGLASRLDQVVDPTLDGLVDHSVYIAVVCGDTPWRNDLKTWRALANRIGANYPAAGGGSVIMGLICAHWPSAPRWRPMLTELAKAPPLLMIQSEFDPVTPLTGAMKAFDASPNAYIVLARDAEVHGLFGQSATPCVERAAGRFLLTGERPASHLSSCDYVTPPVRREVREVSDAPTESDVREELRRLYRYI</sequence>
<gene>
    <name evidence="3" type="ORF">J2T07_001351</name>
</gene>
<reference evidence="3 4" key="1">
    <citation type="submission" date="2023-07" db="EMBL/GenBank/DDBJ databases">
        <title>Sorghum-associated microbial communities from plants grown in Nebraska, USA.</title>
        <authorList>
            <person name="Schachtman D."/>
        </authorList>
    </citation>
    <scope>NUCLEOTIDE SEQUENCE [LARGE SCALE GENOMIC DNA]</scope>
    <source>
        <strain evidence="3 4">CC60</strain>
    </source>
</reference>
<feature type="transmembrane region" description="Helical" evidence="1">
    <location>
        <begin position="12"/>
        <end position="31"/>
    </location>
</feature>
<evidence type="ECO:0000313" key="4">
    <source>
        <dbReference type="Proteomes" id="UP001237737"/>
    </source>
</evidence>
<keyword evidence="1" id="KW-1133">Transmembrane helix</keyword>
<accession>A0ABT9SXA8</accession>
<dbReference type="Gene3D" id="3.40.50.1820">
    <property type="entry name" value="alpha/beta hydrolase"/>
    <property type="match status" value="1"/>
</dbReference>
<feature type="domain" description="Peptidase S33 tripeptidyl aminopeptidase-like C-terminal" evidence="2">
    <location>
        <begin position="434"/>
        <end position="526"/>
    </location>
</feature>
<dbReference type="InterPro" id="IPR029058">
    <property type="entry name" value="AB_hydrolase_fold"/>
</dbReference>